<proteinExistence type="predicted"/>
<dbReference type="EMBL" id="CAFBNE010000269">
    <property type="protein sequence ID" value="CAB4976181.1"/>
    <property type="molecule type" value="Genomic_DNA"/>
</dbReference>
<protein>
    <submittedName>
        <fullName evidence="1">Unannotated protein</fullName>
    </submittedName>
</protein>
<dbReference type="PROSITE" id="PS51257">
    <property type="entry name" value="PROKAR_LIPOPROTEIN"/>
    <property type="match status" value="1"/>
</dbReference>
<reference evidence="1" key="1">
    <citation type="submission" date="2020-05" db="EMBL/GenBank/DDBJ databases">
        <authorList>
            <person name="Chiriac C."/>
            <person name="Salcher M."/>
            <person name="Ghai R."/>
            <person name="Kavagutti S V."/>
        </authorList>
    </citation>
    <scope>NUCLEOTIDE SEQUENCE</scope>
</reference>
<dbReference type="AlphaFoldDB" id="A0A6J7M5T9"/>
<organism evidence="1">
    <name type="scientific">freshwater metagenome</name>
    <dbReference type="NCBI Taxonomy" id="449393"/>
    <lineage>
        <taxon>unclassified sequences</taxon>
        <taxon>metagenomes</taxon>
        <taxon>ecological metagenomes</taxon>
    </lineage>
</organism>
<name>A0A6J7M5T9_9ZZZZ</name>
<accession>A0A6J7M5T9</accession>
<gene>
    <name evidence="1" type="ORF">UFOPK3772_03701</name>
</gene>
<sequence>MTVRFGVAGRMLPLILMASLIAGCGQGGRQAAEASNDATPAGSPSAESSSVGAFVAGSRICIINHSSKNLQTDPIVYKEGSNTTSVDPGNVYCQAGYSENGRDDTDLRAISGPTKLHIFAAYSTTDLEMPFSSAAVTFIDDRETYERWVIESISGVGAHEKANTPDGRFALDLYRVDDSNGWKQWKLEIFGLPPE</sequence>
<evidence type="ECO:0000313" key="1">
    <source>
        <dbReference type="EMBL" id="CAB4976181.1"/>
    </source>
</evidence>